<keyword evidence="8 15" id="KW-0862">Zinc</keyword>
<dbReference type="CDD" id="cd18791">
    <property type="entry name" value="SF2_C_RHA"/>
    <property type="match status" value="1"/>
</dbReference>
<evidence type="ECO:0000256" key="5">
    <source>
        <dbReference type="ARBA" id="ARBA00022771"/>
    </source>
</evidence>
<evidence type="ECO:0000256" key="1">
    <source>
        <dbReference type="ARBA" id="ARBA00008792"/>
    </source>
</evidence>
<keyword evidence="5 15" id="KW-0863">Zinc-finger</keyword>
<feature type="region of interest" description="Disordered" evidence="16">
    <location>
        <begin position="359"/>
        <end position="464"/>
    </location>
</feature>
<name>A0ABD0KJ10_9CAEN</name>
<organism evidence="21 22">
    <name type="scientific">Batillaria attramentaria</name>
    <dbReference type="NCBI Taxonomy" id="370345"/>
    <lineage>
        <taxon>Eukaryota</taxon>
        <taxon>Metazoa</taxon>
        <taxon>Spiralia</taxon>
        <taxon>Lophotrochozoa</taxon>
        <taxon>Mollusca</taxon>
        <taxon>Gastropoda</taxon>
        <taxon>Caenogastropoda</taxon>
        <taxon>Sorbeoconcha</taxon>
        <taxon>Cerithioidea</taxon>
        <taxon>Batillariidae</taxon>
        <taxon>Batillaria</taxon>
    </lineage>
</organism>
<dbReference type="SMART" id="SM00490">
    <property type="entry name" value="HELICc"/>
    <property type="match status" value="1"/>
</dbReference>
<keyword evidence="9" id="KW-0067">ATP-binding</keyword>
<feature type="compositionally biased region" description="Low complexity" evidence="16">
    <location>
        <begin position="391"/>
        <end position="419"/>
    </location>
</feature>
<dbReference type="GO" id="GO:0008270">
    <property type="term" value="F:zinc ion binding"/>
    <property type="evidence" value="ECO:0007669"/>
    <property type="project" value="UniProtKB-KW"/>
</dbReference>
<comment type="similarity">
    <text evidence="1">Belongs to the DEAD box helicase family. DEAH subfamily.</text>
</comment>
<gene>
    <name evidence="21" type="ORF">BaRGS_00021714</name>
</gene>
<dbReference type="InterPro" id="IPR027417">
    <property type="entry name" value="P-loop_NTPase"/>
</dbReference>
<dbReference type="SMART" id="SM00847">
    <property type="entry name" value="HA2"/>
    <property type="match status" value="1"/>
</dbReference>
<dbReference type="InterPro" id="IPR009060">
    <property type="entry name" value="UBA-like_sf"/>
</dbReference>
<feature type="non-terminal residue" evidence="21">
    <location>
        <position position="1"/>
    </location>
</feature>
<feature type="domain" description="UBA" evidence="17">
    <location>
        <begin position="114"/>
        <end position="160"/>
    </location>
</feature>
<dbReference type="InterPro" id="IPR011545">
    <property type="entry name" value="DEAD/DEAH_box_helicase_dom"/>
</dbReference>
<evidence type="ECO:0000256" key="4">
    <source>
        <dbReference type="ARBA" id="ARBA00022741"/>
    </source>
</evidence>
<evidence type="ECO:0000256" key="7">
    <source>
        <dbReference type="ARBA" id="ARBA00022806"/>
    </source>
</evidence>
<dbReference type="PROSITE" id="PS50103">
    <property type="entry name" value="ZF_C3H1"/>
    <property type="match status" value="1"/>
</dbReference>
<dbReference type="PANTHER" id="PTHR18934:SF145">
    <property type="entry name" value="ATP-DEPENDENT RNA HELICASE DHX57-RELATED"/>
    <property type="match status" value="1"/>
</dbReference>
<keyword evidence="7" id="KW-0347">Helicase</keyword>
<feature type="compositionally biased region" description="Basic and acidic residues" evidence="16">
    <location>
        <begin position="420"/>
        <end position="429"/>
    </location>
</feature>
<dbReference type="Pfam" id="PF00270">
    <property type="entry name" value="DEAD"/>
    <property type="match status" value="1"/>
</dbReference>
<dbReference type="FunFam" id="1.20.120.1080:FF:000002">
    <property type="entry name" value="Putative ATP-dependent RNA helicase DHX36"/>
    <property type="match status" value="1"/>
</dbReference>
<dbReference type="GO" id="GO:0003724">
    <property type="term" value="F:RNA helicase activity"/>
    <property type="evidence" value="ECO:0007669"/>
    <property type="project" value="UniProtKB-EC"/>
</dbReference>
<evidence type="ECO:0000259" key="18">
    <source>
        <dbReference type="PROSITE" id="PS50103"/>
    </source>
</evidence>
<dbReference type="CDD" id="cd17985">
    <property type="entry name" value="DEXHc_DHX57"/>
    <property type="match status" value="1"/>
</dbReference>
<evidence type="ECO:0000256" key="8">
    <source>
        <dbReference type="ARBA" id="ARBA00022833"/>
    </source>
</evidence>
<dbReference type="InterPro" id="IPR016135">
    <property type="entry name" value="UBQ-conjugating_enzyme/RWD"/>
</dbReference>
<dbReference type="Gene3D" id="3.40.50.300">
    <property type="entry name" value="P-loop containing nucleotide triphosphate hydrolases"/>
    <property type="match status" value="2"/>
</dbReference>
<accession>A0ABD0KJ10</accession>
<dbReference type="FunFam" id="3.40.50.300:FF:000284">
    <property type="entry name" value="probable ATP-dependent RNA helicase YTHDC2"/>
    <property type="match status" value="1"/>
</dbReference>
<dbReference type="GO" id="GO:0016787">
    <property type="term" value="F:hydrolase activity"/>
    <property type="evidence" value="ECO:0007669"/>
    <property type="project" value="UniProtKB-KW"/>
</dbReference>
<feature type="compositionally biased region" description="Basic and acidic residues" evidence="16">
    <location>
        <begin position="437"/>
        <end position="452"/>
    </location>
</feature>
<dbReference type="Gene3D" id="1.20.120.1080">
    <property type="match status" value="1"/>
</dbReference>
<dbReference type="InterPro" id="IPR059023">
    <property type="entry name" value="RNA_hel_CTD"/>
</dbReference>
<dbReference type="Pfam" id="PF07717">
    <property type="entry name" value="OB_NTP_bind"/>
    <property type="match status" value="1"/>
</dbReference>
<evidence type="ECO:0000256" key="3">
    <source>
        <dbReference type="ARBA" id="ARBA00022723"/>
    </source>
</evidence>
<evidence type="ECO:0000256" key="13">
    <source>
        <dbReference type="ARBA" id="ARBA00071682"/>
    </source>
</evidence>
<dbReference type="Gene3D" id="3.10.110.10">
    <property type="entry name" value="Ubiquitin Conjugating Enzyme"/>
    <property type="match status" value="1"/>
</dbReference>
<evidence type="ECO:0000256" key="15">
    <source>
        <dbReference type="PROSITE-ProRule" id="PRU00723"/>
    </source>
</evidence>
<comment type="catalytic activity">
    <reaction evidence="11">
        <text>ATP + H2O = ADP + phosphate + H(+)</text>
        <dbReference type="Rhea" id="RHEA:13065"/>
        <dbReference type="ChEBI" id="CHEBI:15377"/>
        <dbReference type="ChEBI" id="CHEBI:15378"/>
        <dbReference type="ChEBI" id="CHEBI:30616"/>
        <dbReference type="ChEBI" id="CHEBI:43474"/>
        <dbReference type="ChEBI" id="CHEBI:456216"/>
        <dbReference type="EC" id="3.6.4.13"/>
    </reaction>
</comment>
<evidence type="ECO:0000256" key="10">
    <source>
        <dbReference type="ARBA" id="ARBA00023054"/>
    </source>
</evidence>
<evidence type="ECO:0000256" key="11">
    <source>
        <dbReference type="ARBA" id="ARBA00047984"/>
    </source>
</evidence>
<evidence type="ECO:0000256" key="2">
    <source>
        <dbReference type="ARBA" id="ARBA00012552"/>
    </source>
</evidence>
<sequence>SSHGRGRGRIASGSTASSYSPRPHTAPRREPKVKVQMQHLHMTMENQEMVRDMLKSLHGDDHSIPSDNEYDELDTRDDDHYWQTERPLFVESVHPYAATHPNPPARHSQSHSQSQREECVANPVAVQKLQRCGFSRPVCEEALQVCDGDVGAALEYLLTELQNLDQAAGSDPSADAETENTLPVEIAELREEEKLALQSIFEHRFEERLPNRVWVLHLELPELKELLNLRGNQVRKEKKPVCKFYQRGSCRFGDRCKMSHVLDLQTSHGMAKQAEKLQGPLADNLFSLEIRFPTGNMYPKQVPLLAFSSATDRLPPHGCLNIARYLMQAAQEWADLEQSAIFSLISLLEDRDQLQNLLDSPPPVLFGERPAPSVAKDKRPQSHSAHSHPDSVSSRRQGSSSVYRASEHTSSSRQSSARGSEARPKHDKNPTALNSGDSDRAPKTSGKGRDSGEQYSANQPDRAANVLKQNRKLKEDFKKKQQRLADRQKLPAWKEQDNVLAALEGGQVVVISGMTGCGKTTQVPQFILDQHLQTRDAHLCNIVCTQPRRISAIAVAQRVADERAEKLGNSVGYQIRLESVQSSSTRLLFCTTGIILRRLEGDPLLSDVTHLIVDEVHERSEDSDFLLMILRDILPERPDLKIILMSATLNAELFSSYFYDCPMVEIPGKTYPVEPFFLEDALEITKYVVEDNSPYARLQKKSSNVSGKKKKDFTLSYADAIEESLMGLSLQGYDEDDEPSDRMRDDKLNVKQLMARYPDCSKRTIRTMALMDLEKINYDLILLLLEWIVSGDHSHPKEGGILIFLPGFAEIQTMLDTLLSSSEFGHRNKAKYRIVPLHSTLSSEEQNAVFAKPKEGVTKIVIATNIAETSITIDDIVYVIDAGRMKEKQYDSARSMESLETVWVSKANALQRRGRAGRVTSGVCFHLFTSHRFEYHLREQPIPEIQRVPLEQLMIRIKMLDMFESCDAMEILSNVVEPPSEEAMENALRRLQDVGALDEELSLTALGYHLGSLPVDVRLGKLMLFGAIFRCLDSALTIAAALSFKSPFVSPFSKKDEADEKRKEFAVGNSDYLTILNAYKQWLEVKKGGRREEYEFCQENFLSMKTLQMLANLKQQYVELLSDIGFTHKPNLRLRMLQRAARETGGDGVVEATGPEANIHSKNWKLISAILVGALYPNVVQVMTPEARYSQSSGGAVMKAPNAEELRFATKSDGFVHVHPSSVNFQVRHYESPYLVYHEKVKTSKVYIRDCTMVSVYSLLLFGGNHISIDLDRGNFVLSVDEGWIRFMASSSQVAELLKELRLELDKLLEDKISNPNMDLATCPRG</sequence>
<dbReference type="SMART" id="SM00165">
    <property type="entry name" value="UBA"/>
    <property type="match status" value="1"/>
</dbReference>
<dbReference type="Pfam" id="PF00271">
    <property type="entry name" value="Helicase_C"/>
    <property type="match status" value="1"/>
</dbReference>
<dbReference type="EMBL" id="JACVVK020000170">
    <property type="protein sequence ID" value="KAK7487044.1"/>
    <property type="molecule type" value="Genomic_DNA"/>
</dbReference>
<dbReference type="CDD" id="cd23825">
    <property type="entry name" value="RWD_DHX57"/>
    <property type="match status" value="1"/>
</dbReference>
<dbReference type="GO" id="GO:0005524">
    <property type="term" value="F:ATP binding"/>
    <property type="evidence" value="ECO:0007669"/>
    <property type="project" value="UniProtKB-KW"/>
</dbReference>
<feature type="domain" description="C3H1-type" evidence="18">
    <location>
        <begin position="236"/>
        <end position="263"/>
    </location>
</feature>
<dbReference type="Pfam" id="PF00642">
    <property type="entry name" value="zf-CCCH"/>
    <property type="match status" value="1"/>
</dbReference>
<dbReference type="PROSITE" id="PS50030">
    <property type="entry name" value="UBA"/>
    <property type="match status" value="1"/>
</dbReference>
<dbReference type="SUPFAM" id="SSF46934">
    <property type="entry name" value="UBA-like"/>
    <property type="match status" value="1"/>
</dbReference>
<dbReference type="Pfam" id="PF26026">
    <property type="entry name" value="RNA_hel_CTD"/>
    <property type="match status" value="1"/>
</dbReference>
<comment type="caution">
    <text evidence="21">The sequence shown here is derived from an EMBL/GenBank/DDBJ whole genome shotgun (WGS) entry which is preliminary data.</text>
</comment>
<dbReference type="Proteomes" id="UP001519460">
    <property type="component" value="Unassembled WGS sequence"/>
</dbReference>
<dbReference type="InterPro" id="IPR006575">
    <property type="entry name" value="RWD_dom"/>
</dbReference>
<dbReference type="InterPro" id="IPR048333">
    <property type="entry name" value="HA2_WH"/>
</dbReference>
<evidence type="ECO:0000313" key="21">
    <source>
        <dbReference type="EMBL" id="KAK7487044.1"/>
    </source>
</evidence>
<dbReference type="FunFam" id="3.40.50.300:FF:000325">
    <property type="entry name" value="ATP-dependent RNA helicase DHX29"/>
    <property type="match status" value="1"/>
</dbReference>
<dbReference type="SUPFAM" id="SSF52540">
    <property type="entry name" value="P-loop containing nucleoside triphosphate hydrolases"/>
    <property type="match status" value="1"/>
</dbReference>
<dbReference type="SUPFAM" id="SSF90229">
    <property type="entry name" value="CCCH zinc finger"/>
    <property type="match status" value="1"/>
</dbReference>
<feature type="zinc finger region" description="C3H1-type" evidence="15">
    <location>
        <begin position="236"/>
        <end position="263"/>
    </location>
</feature>
<dbReference type="PROSITE" id="PS51192">
    <property type="entry name" value="HELICASE_ATP_BIND_1"/>
    <property type="match status" value="1"/>
</dbReference>
<dbReference type="EC" id="3.6.4.13" evidence="2"/>
<keyword evidence="6" id="KW-0378">Hydrolase</keyword>
<keyword evidence="22" id="KW-1185">Reference proteome</keyword>
<dbReference type="Gene3D" id="3.30.1370.210">
    <property type="match status" value="1"/>
</dbReference>
<protein>
    <recommendedName>
        <fullName evidence="13">Putative ATP-dependent RNA helicase DHX57</fullName>
        <ecNumber evidence="2">3.6.4.13</ecNumber>
    </recommendedName>
    <alternativeName>
        <fullName evidence="14">DEAH box protein 57</fullName>
    </alternativeName>
</protein>
<dbReference type="InterPro" id="IPR000571">
    <property type="entry name" value="Znf_CCCH"/>
</dbReference>
<dbReference type="InterPro" id="IPR001650">
    <property type="entry name" value="Helicase_C-like"/>
</dbReference>
<dbReference type="InterPro" id="IPR015940">
    <property type="entry name" value="UBA"/>
</dbReference>
<feature type="domain" description="Helicase C-terminal" evidence="20">
    <location>
        <begin position="780"/>
        <end position="961"/>
    </location>
</feature>
<dbReference type="PANTHER" id="PTHR18934">
    <property type="entry name" value="ATP-DEPENDENT RNA HELICASE"/>
    <property type="match status" value="1"/>
</dbReference>
<dbReference type="InterPro" id="IPR014001">
    <property type="entry name" value="Helicase_ATP-bd"/>
</dbReference>
<evidence type="ECO:0000256" key="6">
    <source>
        <dbReference type="ARBA" id="ARBA00022801"/>
    </source>
</evidence>
<keyword evidence="3 15" id="KW-0479">Metal-binding</keyword>
<evidence type="ECO:0000256" key="16">
    <source>
        <dbReference type="SAM" id="MobiDB-lite"/>
    </source>
</evidence>
<evidence type="ECO:0000259" key="19">
    <source>
        <dbReference type="PROSITE" id="PS51192"/>
    </source>
</evidence>
<evidence type="ECO:0000256" key="9">
    <source>
        <dbReference type="ARBA" id="ARBA00022840"/>
    </source>
</evidence>
<evidence type="ECO:0000259" key="17">
    <source>
        <dbReference type="PROSITE" id="PS50030"/>
    </source>
</evidence>
<keyword evidence="4" id="KW-0547">Nucleotide-binding</keyword>
<dbReference type="Pfam" id="PF05773">
    <property type="entry name" value="RWD"/>
    <property type="match status" value="1"/>
</dbReference>
<dbReference type="Gene3D" id="1.10.8.10">
    <property type="entry name" value="DNA helicase RuvA subunit, C-terminal domain"/>
    <property type="match status" value="1"/>
</dbReference>
<keyword evidence="10" id="KW-0175">Coiled coil</keyword>
<evidence type="ECO:0000256" key="14">
    <source>
        <dbReference type="ARBA" id="ARBA00083389"/>
    </source>
</evidence>
<dbReference type="InterPro" id="IPR007502">
    <property type="entry name" value="Helicase-assoc_dom"/>
</dbReference>
<dbReference type="SMART" id="SM00487">
    <property type="entry name" value="DEXDc"/>
    <property type="match status" value="1"/>
</dbReference>
<proteinExistence type="inferred from homology"/>
<dbReference type="PROSITE" id="PS51194">
    <property type="entry name" value="HELICASE_CTER"/>
    <property type="match status" value="1"/>
</dbReference>
<dbReference type="InterPro" id="IPR011709">
    <property type="entry name" value="DEAD-box_helicase_OB_fold"/>
</dbReference>
<feature type="non-terminal residue" evidence="21">
    <location>
        <position position="1326"/>
    </location>
</feature>
<feature type="domain" description="Helicase ATP-binding" evidence="19">
    <location>
        <begin position="500"/>
        <end position="667"/>
    </location>
</feature>
<comment type="function">
    <text evidence="12">Probable ATP-binding RNA helicase.</text>
</comment>
<dbReference type="InterPro" id="IPR036855">
    <property type="entry name" value="Znf_CCCH_sf"/>
</dbReference>
<evidence type="ECO:0000313" key="22">
    <source>
        <dbReference type="Proteomes" id="UP001519460"/>
    </source>
</evidence>
<feature type="region of interest" description="Disordered" evidence="16">
    <location>
        <begin position="1"/>
        <end position="36"/>
    </location>
</feature>
<dbReference type="Pfam" id="PF21010">
    <property type="entry name" value="HA2_C"/>
    <property type="match status" value="1"/>
</dbReference>
<evidence type="ECO:0000256" key="12">
    <source>
        <dbReference type="ARBA" id="ARBA00057709"/>
    </source>
</evidence>
<evidence type="ECO:0000259" key="20">
    <source>
        <dbReference type="PROSITE" id="PS51194"/>
    </source>
</evidence>
<reference evidence="21 22" key="1">
    <citation type="journal article" date="2023" name="Sci. Data">
        <title>Genome assembly of the Korean intertidal mud-creeper Batillaria attramentaria.</title>
        <authorList>
            <person name="Patra A.K."/>
            <person name="Ho P.T."/>
            <person name="Jun S."/>
            <person name="Lee S.J."/>
            <person name="Kim Y."/>
            <person name="Won Y.J."/>
        </authorList>
    </citation>
    <scope>NUCLEOTIDE SEQUENCE [LARGE SCALE GENOMIC DNA]</scope>
    <source>
        <strain evidence="21">Wonlab-2016</strain>
    </source>
</reference>
<dbReference type="Pfam" id="PF04408">
    <property type="entry name" value="WHD_HA2"/>
    <property type="match status" value="1"/>
</dbReference>
<dbReference type="SMART" id="SM00356">
    <property type="entry name" value="ZnF_C3H1"/>
    <property type="match status" value="1"/>
</dbReference>